<accession>A0A493TCQ1</accession>
<feature type="region of interest" description="Disordered" evidence="1">
    <location>
        <begin position="95"/>
        <end position="174"/>
    </location>
</feature>
<reference evidence="4" key="1">
    <citation type="submission" date="2017-10" db="EMBL/GenBank/DDBJ databases">
        <title>A new Pekin duck reference genome.</title>
        <authorList>
            <person name="Hou Z.-C."/>
            <person name="Zhou Z.-K."/>
            <person name="Zhu F."/>
            <person name="Hou S.-S."/>
        </authorList>
    </citation>
    <scope>NUCLEOTIDE SEQUENCE [LARGE SCALE GENOMIC DNA]</scope>
</reference>
<evidence type="ECO:0000313" key="4">
    <source>
        <dbReference type="Proteomes" id="UP000016666"/>
    </source>
</evidence>
<evidence type="ECO:0000313" key="3">
    <source>
        <dbReference type="Ensembl" id="ENSAPLP00000023649.1"/>
    </source>
</evidence>
<dbReference type="InterPro" id="IPR036168">
    <property type="entry name" value="AP2_Mu_C_sf"/>
</dbReference>
<evidence type="ECO:0000259" key="2">
    <source>
        <dbReference type="PROSITE" id="PS51072"/>
    </source>
</evidence>
<keyword evidence="4" id="KW-1185">Reference proteome</keyword>
<evidence type="ECO:0000256" key="1">
    <source>
        <dbReference type="SAM" id="MobiDB-lite"/>
    </source>
</evidence>
<dbReference type="InterPro" id="IPR028565">
    <property type="entry name" value="MHD"/>
</dbReference>
<feature type="domain" description="MHD" evidence="2">
    <location>
        <begin position="1"/>
        <end position="219"/>
    </location>
</feature>
<reference evidence="3" key="3">
    <citation type="submission" date="2025-09" db="UniProtKB">
        <authorList>
            <consortium name="Ensembl"/>
        </authorList>
    </citation>
    <scope>IDENTIFICATION</scope>
</reference>
<dbReference type="SUPFAM" id="SSF49447">
    <property type="entry name" value="Second domain of Mu2 adaptin subunit (ap50) of ap2 adaptor"/>
    <property type="match status" value="1"/>
</dbReference>
<dbReference type="Proteomes" id="UP000016666">
    <property type="component" value="Unassembled WGS sequence"/>
</dbReference>
<protein>
    <recommendedName>
        <fullName evidence="2">MHD domain-containing protein</fullName>
    </recommendedName>
</protein>
<organism evidence="3 4">
    <name type="scientific">Anas platyrhynchos platyrhynchos</name>
    <name type="common">Northern mallard</name>
    <dbReference type="NCBI Taxonomy" id="8840"/>
    <lineage>
        <taxon>Eukaryota</taxon>
        <taxon>Metazoa</taxon>
        <taxon>Chordata</taxon>
        <taxon>Craniata</taxon>
        <taxon>Vertebrata</taxon>
        <taxon>Euteleostomi</taxon>
        <taxon>Archelosauria</taxon>
        <taxon>Archosauria</taxon>
        <taxon>Dinosauria</taxon>
        <taxon>Saurischia</taxon>
        <taxon>Theropoda</taxon>
        <taxon>Coelurosauria</taxon>
        <taxon>Aves</taxon>
        <taxon>Neognathae</taxon>
        <taxon>Galloanserae</taxon>
        <taxon>Anseriformes</taxon>
        <taxon>Anatidae</taxon>
        <taxon>Anatinae</taxon>
        <taxon>Anas</taxon>
    </lineage>
</organism>
<reference evidence="3" key="2">
    <citation type="submission" date="2025-08" db="UniProtKB">
        <authorList>
            <consortium name="Ensembl"/>
        </authorList>
    </citation>
    <scope>IDENTIFICATION</scope>
</reference>
<dbReference type="AlphaFoldDB" id="A0A493TCQ1"/>
<sequence length="219" mass="24202">MPELRLGLNDRLEDVKFHQCVRLSRFDSDRTISFVPPDGDFELMSYRLGTRAKPLIWIESVIEKFSHSRVEIMVKVRHPGASEGTEVTRQGAVQEAVGGQRRGDRGAGAQRRRLAQVQDQRGLGQPRIFTPGKKYRKGNLGKTESGRTPGRPKTAKCGTPLGSSTTPRKTEYEDQPKLEKIGAKLGKWTLPSGREVLPKGIANIGAFACTKTLGHKGVK</sequence>
<dbReference type="InterPro" id="IPR050431">
    <property type="entry name" value="Adaptor_comp_med_subunit"/>
</dbReference>
<dbReference type="Ensembl" id="ENSAPLT00000042650.1">
    <property type="protein sequence ID" value="ENSAPLP00000023649.1"/>
    <property type="gene ID" value="ENSAPLG00000021376.1"/>
</dbReference>
<name>A0A493TCQ1_ANAPP</name>
<proteinExistence type="predicted"/>
<dbReference type="PANTHER" id="PTHR10529">
    <property type="entry name" value="AP COMPLEX SUBUNIT MU"/>
    <property type="match status" value="1"/>
</dbReference>
<dbReference type="Gene3D" id="2.60.40.1170">
    <property type="entry name" value="Mu homology domain, subdomain B"/>
    <property type="match status" value="1"/>
</dbReference>
<dbReference type="GeneTree" id="ENSGT00940000159089"/>
<dbReference type="PROSITE" id="PS51072">
    <property type="entry name" value="MHD"/>
    <property type="match status" value="1"/>
</dbReference>
<dbReference type="Pfam" id="PF00928">
    <property type="entry name" value="Adap_comp_sub"/>
    <property type="match status" value="1"/>
</dbReference>